<protein>
    <submittedName>
        <fullName evidence="2">Uncharacterized protein</fullName>
    </submittedName>
</protein>
<keyword evidence="1" id="KW-0812">Transmembrane</keyword>
<sequence length="738" mass="78871">MLQRVESSPARPGNRAPLPPWMPPTVVISGILIAASLGVTVLSAFGVAGALPSALRAVVGVVAVLLVPGLPIAALLRLPTNGVFGAVVVSLSLAVNVLVAQLNYAGNLHQPYAAQFVVLGLGAAATAVLGRQWHRSRETVTVRDALLWVRRAVAPTGDRRLSAVLLVAAIALFFSAVRRLDVSAAGSLGSIGVLGVDYFAGLVLLCVLLVIEYRRAVLDRIAVATANVVLITYITMPVAWSMGTAPFVTAYVHRMITNWLIQSGALPPPVDARISWAGFFSAAANLITTTGLHDSVILVVSASLVFGICLTLPVFAIGLSITGSRRAAWLGVTMLILFNWYQQDYFAPQAVAMQFYATLLAVLLWQLRTSAVPALAGGRITRIATAWRRIPGRVAGRDAPWTLAVEAVLVVILAAMVVAHQLTPLAAIGMLMIISAAGLTRYKLLWLAAFLIFIAWFRYGAAAYWQGHLGQVIADIGGVDQNLNSSVSQKITGDPTYRHMQLLRIVSALLLMSMAAVGWLRLRRLPRSRPWLVAALAFSPFVLVVLQSYGGEVAIRAFLYASPVLSPLVALCLLPLMRPRTDRRVVRRLTAVAAGCALLLTGLLVTANRGLNISFERTTPHELAIGNELVAKIGDAGLGYWGQGALYGVPRTFDLEDTCFSSAEALADCTARPEVEYFSDSAQDENFIRLSAGVSEATLRRAVQILQTEKGYQVVYDSGGVLVLKRPDAPAISLGGSR</sequence>
<feature type="transmembrane region" description="Helical" evidence="1">
    <location>
        <begin position="296"/>
        <end position="319"/>
    </location>
</feature>
<evidence type="ECO:0000313" key="3">
    <source>
        <dbReference type="Proteomes" id="UP000022835"/>
    </source>
</evidence>
<keyword evidence="1" id="KW-0472">Membrane</keyword>
<feature type="transmembrane region" description="Helical" evidence="1">
    <location>
        <begin position="589"/>
        <end position="607"/>
    </location>
</feature>
<dbReference type="AlphaFoldDB" id="A0A064CG09"/>
<proteinExistence type="predicted"/>
<feature type="transmembrane region" description="Helical" evidence="1">
    <location>
        <begin position="502"/>
        <end position="520"/>
    </location>
</feature>
<dbReference type="RefSeq" id="WP_051659920.1">
    <property type="nucleotide sequence ID" value="NZ_JALN02000001.1"/>
</dbReference>
<keyword evidence="1" id="KW-1133">Transmembrane helix</keyword>
<feature type="transmembrane region" description="Helical" evidence="1">
    <location>
        <begin position="532"/>
        <end position="551"/>
    </location>
</feature>
<feature type="transmembrane region" description="Helical" evidence="1">
    <location>
        <begin position="83"/>
        <end position="106"/>
    </location>
</feature>
<feature type="transmembrane region" description="Helical" evidence="1">
    <location>
        <begin position="557"/>
        <end position="577"/>
    </location>
</feature>
<name>A0A064CG09_9MYCO</name>
<feature type="transmembrane region" description="Helical" evidence="1">
    <location>
        <begin position="422"/>
        <end position="439"/>
    </location>
</feature>
<dbReference type="Proteomes" id="UP000022835">
    <property type="component" value="Unassembled WGS sequence"/>
</dbReference>
<dbReference type="STRING" id="1440774.Y900_006560"/>
<dbReference type="eggNOG" id="COG2244">
    <property type="taxonomic scope" value="Bacteria"/>
</dbReference>
<comment type="caution">
    <text evidence="2">The sequence shown here is derived from an EMBL/GenBank/DDBJ whole genome shotgun (WGS) entry which is preliminary data.</text>
</comment>
<dbReference type="EMBL" id="JALN02000001">
    <property type="protein sequence ID" value="KDE98611.1"/>
    <property type="molecule type" value="Genomic_DNA"/>
</dbReference>
<keyword evidence="3" id="KW-1185">Reference proteome</keyword>
<reference evidence="2" key="1">
    <citation type="submission" date="2014-05" db="EMBL/GenBank/DDBJ databases">
        <title>Genome sequence of Mycobacterium aromaticivorans strain JS19b1T (= DSM 45407T).</title>
        <authorList>
            <person name="Kwak Y."/>
            <person name="Park G.-S."/>
            <person name="Li Q.X."/>
            <person name="Lee S.-E."/>
            <person name="Shin J.-H."/>
        </authorList>
    </citation>
    <scope>NUCLEOTIDE SEQUENCE [LARGE SCALE GENOMIC DNA]</scope>
    <source>
        <strain evidence="2">JS19b1</strain>
    </source>
</reference>
<feature type="transmembrane region" description="Helical" evidence="1">
    <location>
        <begin position="326"/>
        <end position="343"/>
    </location>
</feature>
<feature type="transmembrane region" description="Helical" evidence="1">
    <location>
        <begin position="21"/>
        <end position="48"/>
    </location>
</feature>
<feature type="transmembrane region" description="Helical" evidence="1">
    <location>
        <begin position="160"/>
        <end position="177"/>
    </location>
</feature>
<accession>A0A064CG09</accession>
<feature type="transmembrane region" description="Helical" evidence="1">
    <location>
        <begin position="355"/>
        <end position="378"/>
    </location>
</feature>
<dbReference type="OrthoDB" id="139907at2"/>
<organism evidence="2 3">
    <name type="scientific">Mycolicibacterium aromaticivorans JS19b1 = JCM 16368</name>
    <dbReference type="NCBI Taxonomy" id="1440774"/>
    <lineage>
        <taxon>Bacteria</taxon>
        <taxon>Bacillati</taxon>
        <taxon>Actinomycetota</taxon>
        <taxon>Actinomycetes</taxon>
        <taxon>Mycobacteriales</taxon>
        <taxon>Mycobacteriaceae</taxon>
        <taxon>Mycolicibacterium</taxon>
    </lineage>
</organism>
<evidence type="ECO:0000313" key="2">
    <source>
        <dbReference type="EMBL" id="KDE98611.1"/>
    </source>
</evidence>
<evidence type="ECO:0000256" key="1">
    <source>
        <dbReference type="SAM" id="Phobius"/>
    </source>
</evidence>
<feature type="transmembrane region" description="Helical" evidence="1">
    <location>
        <begin position="54"/>
        <end position="76"/>
    </location>
</feature>
<feature type="transmembrane region" description="Helical" evidence="1">
    <location>
        <begin position="444"/>
        <end position="465"/>
    </location>
</feature>
<feature type="transmembrane region" description="Helical" evidence="1">
    <location>
        <begin position="112"/>
        <end position="130"/>
    </location>
</feature>
<feature type="transmembrane region" description="Helical" evidence="1">
    <location>
        <begin position="223"/>
        <end position="242"/>
    </location>
</feature>
<feature type="transmembrane region" description="Helical" evidence="1">
    <location>
        <begin position="399"/>
        <end position="416"/>
    </location>
</feature>
<feature type="transmembrane region" description="Helical" evidence="1">
    <location>
        <begin position="189"/>
        <end position="211"/>
    </location>
</feature>
<gene>
    <name evidence="2" type="ORF">Y900_006560</name>
</gene>